<dbReference type="PRINTS" id="PR00080">
    <property type="entry name" value="SDRFAMILY"/>
</dbReference>
<dbReference type="GO" id="GO:0004316">
    <property type="term" value="F:3-oxoacyl-[acyl-carrier-protein] reductase (NADPH) activity"/>
    <property type="evidence" value="ECO:0007669"/>
    <property type="project" value="UniProtKB-EC"/>
</dbReference>
<dbReference type="PRINTS" id="PR00081">
    <property type="entry name" value="GDHRDH"/>
</dbReference>
<dbReference type="PROSITE" id="PS00061">
    <property type="entry name" value="ADH_SHORT"/>
    <property type="match status" value="1"/>
</dbReference>
<sequence>MLKGKVALVTGAGRGIGNAVARGLAKRGATLAVNDLDGNTAAAAAAEIGNGAIAVAGDVSDEAVVKSMIETTLTKLGRIDILVNNAGIDRAASIVDISVDEWDRFIAVNLRSVFLCSRTVLPHMRERGSGSIVNLSSIVGRQGALNGGIHYATTKAGILGFTRTLARQTATQGITVNAVAPGVIDTDLIRENVTPEARDRLTSAIPKQRLGETDEVANAIAFLASEEARYITGATLDVNGGFWMG</sequence>
<dbReference type="GO" id="GO:0030497">
    <property type="term" value="P:fatty acid elongation"/>
    <property type="evidence" value="ECO:0007669"/>
    <property type="project" value="TreeGrafter"/>
</dbReference>
<proteinExistence type="inferred from homology"/>
<dbReference type="Pfam" id="PF13561">
    <property type="entry name" value="adh_short_C2"/>
    <property type="match status" value="1"/>
</dbReference>
<protein>
    <submittedName>
        <fullName evidence="3">3-oxoacyl-[acyl-carrier-protein] reductase FabG</fullName>
        <ecNumber evidence="3">1.1.1.100</ecNumber>
    </submittedName>
</protein>
<gene>
    <name evidence="3" type="primary">fabG_1</name>
    <name evidence="3" type="ORF">DEVEQU_00132</name>
</gene>
<dbReference type="EMBL" id="UZWD01000004">
    <property type="protein sequence ID" value="VDS03012.1"/>
    <property type="molecule type" value="Genomic_DNA"/>
</dbReference>
<dbReference type="InterPro" id="IPR020904">
    <property type="entry name" value="Sc_DH/Rdtase_CS"/>
</dbReference>
<dbReference type="OrthoDB" id="9780084at2"/>
<evidence type="ECO:0000313" key="3">
    <source>
        <dbReference type="EMBL" id="VDS03012.1"/>
    </source>
</evidence>
<dbReference type="Gene3D" id="3.40.50.720">
    <property type="entry name" value="NAD(P)-binding Rossmann-like Domain"/>
    <property type="match status" value="1"/>
</dbReference>
<dbReference type="InterPro" id="IPR002347">
    <property type="entry name" value="SDR_fam"/>
</dbReference>
<dbReference type="PANTHER" id="PTHR42760:SF40">
    <property type="entry name" value="3-OXOACYL-[ACYL-CARRIER-PROTEIN] REDUCTASE, CHLOROPLASTIC"/>
    <property type="match status" value="1"/>
</dbReference>
<accession>A0A447I6I3</accession>
<dbReference type="InterPro" id="IPR036291">
    <property type="entry name" value="NAD(P)-bd_dom_sf"/>
</dbReference>
<evidence type="ECO:0000256" key="2">
    <source>
        <dbReference type="ARBA" id="ARBA00023002"/>
    </source>
</evidence>
<keyword evidence="4" id="KW-1185">Reference proteome</keyword>
<dbReference type="RefSeq" id="WP_126148626.1">
    <property type="nucleotide sequence ID" value="NZ_JBHTMH010000002.1"/>
</dbReference>
<organism evidence="3 4">
    <name type="scientific">Devosia equisanguinis</name>
    <dbReference type="NCBI Taxonomy" id="2490941"/>
    <lineage>
        <taxon>Bacteria</taxon>
        <taxon>Pseudomonadati</taxon>
        <taxon>Pseudomonadota</taxon>
        <taxon>Alphaproteobacteria</taxon>
        <taxon>Hyphomicrobiales</taxon>
        <taxon>Devosiaceae</taxon>
        <taxon>Devosia</taxon>
    </lineage>
</organism>
<name>A0A447I6I3_9HYPH</name>
<dbReference type="EC" id="1.1.1.100" evidence="3"/>
<dbReference type="NCBIfam" id="NF009466">
    <property type="entry name" value="PRK12826.1-2"/>
    <property type="match status" value="1"/>
</dbReference>
<evidence type="ECO:0000313" key="4">
    <source>
        <dbReference type="Proteomes" id="UP000268844"/>
    </source>
</evidence>
<dbReference type="SUPFAM" id="SSF51735">
    <property type="entry name" value="NAD(P)-binding Rossmann-fold domains"/>
    <property type="match status" value="1"/>
</dbReference>
<dbReference type="FunFam" id="3.40.50.720:FF:000173">
    <property type="entry name" value="3-oxoacyl-[acyl-carrier protein] reductase"/>
    <property type="match status" value="1"/>
</dbReference>
<keyword evidence="2 3" id="KW-0560">Oxidoreductase</keyword>
<comment type="similarity">
    <text evidence="1">Belongs to the short-chain dehydrogenases/reductases (SDR) family.</text>
</comment>
<reference evidence="3 4" key="1">
    <citation type="submission" date="2018-12" db="EMBL/GenBank/DDBJ databases">
        <authorList>
            <person name="Criscuolo A."/>
        </authorList>
    </citation>
    <scope>NUCLEOTIDE SEQUENCE [LARGE SCALE GENOMIC DNA]</scope>
    <source>
        <strain evidence="3">ACIP1116281</strain>
    </source>
</reference>
<dbReference type="NCBIfam" id="NF005559">
    <property type="entry name" value="PRK07231.1"/>
    <property type="match status" value="1"/>
</dbReference>
<dbReference type="PANTHER" id="PTHR42760">
    <property type="entry name" value="SHORT-CHAIN DEHYDROGENASES/REDUCTASES FAMILY MEMBER"/>
    <property type="match status" value="1"/>
</dbReference>
<dbReference type="AlphaFoldDB" id="A0A447I6I3"/>
<evidence type="ECO:0000256" key="1">
    <source>
        <dbReference type="ARBA" id="ARBA00006484"/>
    </source>
</evidence>
<dbReference type="Proteomes" id="UP000268844">
    <property type="component" value="Unassembled WGS sequence"/>
</dbReference>